<dbReference type="GO" id="GO:0008168">
    <property type="term" value="F:methyltransferase activity"/>
    <property type="evidence" value="ECO:0007669"/>
    <property type="project" value="UniProtKB-KW"/>
</dbReference>
<dbReference type="InterPro" id="IPR050882">
    <property type="entry name" value="Prepilin_peptidase/N-MTase"/>
</dbReference>
<dbReference type="PANTHER" id="PTHR30487:SF0">
    <property type="entry name" value="PREPILIN LEADER PEPTIDASE_N-METHYLTRANSFERASE-RELATED"/>
    <property type="match status" value="1"/>
</dbReference>
<keyword evidence="4" id="KW-0997">Cell inner membrane</keyword>
<evidence type="ECO:0000256" key="5">
    <source>
        <dbReference type="ARBA" id="ARBA00022692"/>
    </source>
</evidence>
<feature type="transmembrane region" description="Helical" evidence="10">
    <location>
        <begin position="145"/>
        <end position="163"/>
    </location>
</feature>
<feature type="transmembrane region" description="Helical" evidence="10">
    <location>
        <begin position="114"/>
        <end position="133"/>
    </location>
</feature>
<evidence type="ECO:0000313" key="13">
    <source>
        <dbReference type="EMBL" id="EMJ5135086.1"/>
    </source>
</evidence>
<evidence type="ECO:0000256" key="3">
    <source>
        <dbReference type="ARBA" id="ARBA00022475"/>
    </source>
</evidence>
<feature type="transmembrane region" description="Helical" evidence="10">
    <location>
        <begin position="202"/>
        <end position="232"/>
    </location>
</feature>
<protein>
    <recommendedName>
        <fullName evidence="9">Prepilin leader peptidase/N-methyltransferase</fullName>
        <ecNumber evidence="9">2.1.1.-</ecNumber>
        <ecNumber evidence="9">3.4.23.43</ecNumber>
    </recommendedName>
</protein>
<comment type="function">
    <text evidence="9">Plays an essential role in type IV pili and type II pseudopili formation by proteolytically removing the leader sequence from substrate proteins and subsequently monomethylating the alpha-amino group of the newly exposed N-terminal phenylalanine.</text>
</comment>
<feature type="transmembrane region" description="Helical" evidence="10">
    <location>
        <begin position="90"/>
        <end position="108"/>
    </location>
</feature>
<keyword evidence="3" id="KW-1003">Cell membrane</keyword>
<keyword evidence="9" id="KW-0378">Hydrolase</keyword>
<keyword evidence="9" id="KW-0489">Methyltransferase</keyword>
<dbReference type="AlphaFoldDB" id="A0AAI9DDC1"/>
<evidence type="ECO:0000256" key="4">
    <source>
        <dbReference type="ARBA" id="ARBA00022519"/>
    </source>
</evidence>
<keyword evidence="7 10" id="KW-0472">Membrane</keyword>
<keyword evidence="9" id="KW-0808">Transferase</keyword>
<dbReference type="EC" id="3.4.23.43" evidence="9"/>
<dbReference type="Gene3D" id="1.20.120.1220">
    <property type="match status" value="1"/>
</dbReference>
<dbReference type="GO" id="GO:0005886">
    <property type="term" value="C:plasma membrane"/>
    <property type="evidence" value="ECO:0007669"/>
    <property type="project" value="UniProtKB-SubCell"/>
</dbReference>
<evidence type="ECO:0000256" key="6">
    <source>
        <dbReference type="ARBA" id="ARBA00022989"/>
    </source>
</evidence>
<feature type="transmembrane region" description="Helical" evidence="10">
    <location>
        <begin position="6"/>
        <end position="29"/>
    </location>
</feature>
<evidence type="ECO:0000256" key="7">
    <source>
        <dbReference type="ARBA" id="ARBA00023136"/>
    </source>
</evidence>
<dbReference type="InterPro" id="IPR010627">
    <property type="entry name" value="Prepilin_pept_A24_N"/>
</dbReference>
<reference evidence="13" key="1">
    <citation type="submission" date="2024-02" db="EMBL/GenBank/DDBJ databases">
        <authorList>
            <consortium name="Clinical and Environmental Microbiology Branch: Whole genome sequencing antimicrobial resistance pathogens in the healthcare setting"/>
        </authorList>
    </citation>
    <scope>NUCLEOTIDE SEQUENCE</scope>
    <source>
        <strain evidence="13">2021GO-0154</strain>
    </source>
</reference>
<keyword evidence="9" id="KW-0511">Multifunctional enzyme</keyword>
<comment type="subcellular location">
    <subcellularLocation>
        <location evidence="1">Cell inner membrane</location>
        <topology evidence="1">Multi-pass membrane protein</topology>
    </subcellularLocation>
    <subcellularLocation>
        <location evidence="9">Cell membrane</location>
        <topology evidence="9">Multi-pass membrane protein</topology>
    </subcellularLocation>
</comment>
<evidence type="ECO:0000259" key="12">
    <source>
        <dbReference type="Pfam" id="PF06750"/>
    </source>
</evidence>
<dbReference type="GO" id="GO:0032259">
    <property type="term" value="P:methylation"/>
    <property type="evidence" value="ECO:0007669"/>
    <property type="project" value="UniProtKB-KW"/>
</dbReference>
<evidence type="ECO:0000259" key="11">
    <source>
        <dbReference type="Pfam" id="PF01478"/>
    </source>
</evidence>
<keyword evidence="6 10" id="KW-1133">Transmembrane helix</keyword>
<sequence length="282" mass="32434">MDSFLAWYYPILFLIIGACIGSFINVVIYRYPIIMLQNKNKPEKISLFYPASHCTSCNKKILKTDNIPIISWLLRKGECRHCGSTYSIKYLITEAVFSVVYLSVFILFYPQYGINSTICILVIFSYLYCIFFIDLKHFLIPDIMTIPLIILGFISAWYNFIPITIMESVIGSIVIFTIIFITGFLFKYFRGIDAIGFGDYKLFAVGGAWCGIFHIQYLIIFSSIFGIIFYIINKKANICSTKNISYLDDIIEIKDKVIPFGPSICLSIILNVLIIFYLPYKV</sequence>
<evidence type="ECO:0000256" key="9">
    <source>
        <dbReference type="RuleBase" id="RU003794"/>
    </source>
</evidence>
<feature type="domain" description="Prepilin type IV endopeptidase peptidase" evidence="11">
    <location>
        <begin position="121"/>
        <end position="230"/>
    </location>
</feature>
<name>A0AAI9DDC1_PROST</name>
<evidence type="ECO:0000256" key="1">
    <source>
        <dbReference type="ARBA" id="ARBA00004429"/>
    </source>
</evidence>
<dbReference type="PRINTS" id="PR00864">
    <property type="entry name" value="PREPILNPTASE"/>
</dbReference>
<evidence type="ECO:0000256" key="8">
    <source>
        <dbReference type="RuleBase" id="RU003793"/>
    </source>
</evidence>
<proteinExistence type="inferred from homology"/>
<gene>
    <name evidence="13" type="ORF">RG298_002834</name>
</gene>
<keyword evidence="9" id="KW-0645">Protease</keyword>
<dbReference type="PANTHER" id="PTHR30487">
    <property type="entry name" value="TYPE 4 PREPILIN-LIKE PROTEINS LEADER PEPTIDE-PROCESSING ENZYME"/>
    <property type="match status" value="1"/>
</dbReference>
<feature type="transmembrane region" description="Helical" evidence="10">
    <location>
        <begin position="257"/>
        <end position="278"/>
    </location>
</feature>
<comment type="caution">
    <text evidence="13">The sequence shown here is derived from an EMBL/GenBank/DDBJ whole genome shotgun (WGS) entry which is preliminary data.</text>
</comment>
<dbReference type="InterPro" id="IPR000045">
    <property type="entry name" value="Prepilin_IV_endopep_pep"/>
</dbReference>
<keyword evidence="5 9" id="KW-0812">Transmembrane</keyword>
<feature type="transmembrane region" description="Helical" evidence="10">
    <location>
        <begin position="169"/>
        <end position="190"/>
    </location>
</feature>
<dbReference type="Pfam" id="PF01478">
    <property type="entry name" value="Peptidase_A24"/>
    <property type="match status" value="1"/>
</dbReference>
<feature type="domain" description="Prepilin peptidase A24 N-terminal" evidence="12">
    <location>
        <begin position="15"/>
        <end position="107"/>
    </location>
</feature>
<evidence type="ECO:0000256" key="10">
    <source>
        <dbReference type="SAM" id="Phobius"/>
    </source>
</evidence>
<comment type="similarity">
    <text evidence="2 8">Belongs to the peptidase A24 family.</text>
</comment>
<dbReference type="GO" id="GO:0004190">
    <property type="term" value="F:aspartic-type endopeptidase activity"/>
    <property type="evidence" value="ECO:0007669"/>
    <property type="project" value="UniProtKB-EC"/>
</dbReference>
<dbReference type="Pfam" id="PF06750">
    <property type="entry name" value="A24_N_bact"/>
    <property type="match status" value="1"/>
</dbReference>
<dbReference type="InterPro" id="IPR014032">
    <property type="entry name" value="Peptidase_A24A_bac"/>
</dbReference>
<dbReference type="EC" id="2.1.1.-" evidence="9"/>
<organism evidence="13">
    <name type="scientific">Providencia stuartii</name>
    <dbReference type="NCBI Taxonomy" id="588"/>
    <lineage>
        <taxon>Bacteria</taxon>
        <taxon>Pseudomonadati</taxon>
        <taxon>Pseudomonadota</taxon>
        <taxon>Gammaproteobacteria</taxon>
        <taxon>Enterobacterales</taxon>
        <taxon>Morganellaceae</taxon>
        <taxon>Providencia</taxon>
    </lineage>
</organism>
<comment type="catalytic activity">
    <reaction evidence="9">
        <text>Typically cleaves a -Gly-|-Phe- bond to release an N-terminal, basic peptide of 5-8 residues from type IV prepilin, and then N-methylates the new N-terminal amino group, the methyl donor being S-adenosyl-L-methionine.</text>
        <dbReference type="EC" id="3.4.23.43"/>
    </reaction>
</comment>
<dbReference type="GO" id="GO:0006465">
    <property type="term" value="P:signal peptide processing"/>
    <property type="evidence" value="ECO:0007669"/>
    <property type="project" value="TreeGrafter"/>
</dbReference>
<evidence type="ECO:0000256" key="2">
    <source>
        <dbReference type="ARBA" id="ARBA00005801"/>
    </source>
</evidence>
<dbReference type="EMBL" id="ABMABF030000009">
    <property type="protein sequence ID" value="EMJ5135086.1"/>
    <property type="molecule type" value="Genomic_DNA"/>
</dbReference>
<accession>A0AAI9DDC1</accession>